<dbReference type="InterPro" id="IPR036388">
    <property type="entry name" value="WH-like_DNA-bd_sf"/>
</dbReference>
<dbReference type="Gene3D" id="3.40.50.300">
    <property type="entry name" value="P-loop containing nucleotide triphosphate hydrolases"/>
    <property type="match status" value="1"/>
</dbReference>
<dbReference type="AlphaFoldDB" id="A0AAE6ZNU2"/>
<gene>
    <name evidence="1" type="ORF">HF329_30550</name>
</gene>
<dbReference type="RefSeq" id="WP_168810452.1">
    <property type="nucleotide sequence ID" value="NZ_CP051205.1"/>
</dbReference>
<dbReference type="InterPro" id="IPR036390">
    <property type="entry name" value="WH_DNA-bd_sf"/>
</dbReference>
<proteinExistence type="predicted"/>
<name>A0AAE6ZNU2_9BACT</name>
<dbReference type="EMBL" id="CP051205">
    <property type="protein sequence ID" value="QJB35413.1"/>
    <property type="molecule type" value="Genomic_DNA"/>
</dbReference>
<dbReference type="Gene3D" id="1.10.10.10">
    <property type="entry name" value="Winged helix-like DNA-binding domain superfamily/Winged helix DNA-binding domain"/>
    <property type="match status" value="1"/>
</dbReference>
<dbReference type="SUPFAM" id="SSF46785">
    <property type="entry name" value="Winged helix' DNA-binding domain"/>
    <property type="match status" value="1"/>
</dbReference>
<evidence type="ECO:0008006" key="3">
    <source>
        <dbReference type="Google" id="ProtNLM"/>
    </source>
</evidence>
<dbReference type="KEGG" id="coy:HF329_30550"/>
<dbReference type="InterPro" id="IPR027417">
    <property type="entry name" value="P-loop_NTPase"/>
</dbReference>
<evidence type="ECO:0000313" key="2">
    <source>
        <dbReference type="Proteomes" id="UP000502421"/>
    </source>
</evidence>
<organism evidence="1 2">
    <name type="scientific">Chitinophaga oryzae</name>
    <dbReference type="NCBI Taxonomy" id="2725414"/>
    <lineage>
        <taxon>Bacteria</taxon>
        <taxon>Pseudomonadati</taxon>
        <taxon>Bacteroidota</taxon>
        <taxon>Chitinophagia</taxon>
        <taxon>Chitinophagales</taxon>
        <taxon>Chitinophagaceae</taxon>
        <taxon>Chitinophaga</taxon>
    </lineage>
</organism>
<dbReference type="PANTHER" id="PTHR34301">
    <property type="entry name" value="DNA-BINDING PROTEIN-RELATED"/>
    <property type="match status" value="1"/>
</dbReference>
<reference evidence="2" key="1">
    <citation type="submission" date="2020-04" db="EMBL/GenBank/DDBJ databases">
        <authorList>
            <person name="Kittiwongwattana C."/>
        </authorList>
    </citation>
    <scope>NUCLEOTIDE SEQUENCE [LARGE SCALE GENOMIC DNA]</scope>
    <source>
        <strain evidence="2">1310</strain>
    </source>
</reference>
<accession>A0AAE6ZNU2</accession>
<dbReference type="PANTHER" id="PTHR34301:SF8">
    <property type="entry name" value="ATPASE DOMAIN-CONTAINING PROTEIN"/>
    <property type="match status" value="1"/>
</dbReference>
<protein>
    <recommendedName>
        <fullName evidence="3">AAA+ ATPase domain-containing protein</fullName>
    </recommendedName>
</protein>
<dbReference type="SUPFAM" id="SSF52540">
    <property type="entry name" value="P-loop containing nucleoside triphosphate hydrolases"/>
    <property type="match status" value="1"/>
</dbReference>
<sequence>MSILLYNPDKKDKAAFLDEFVIRNRIFDHMFWEIQTDKMIVPEQHYMIVGPRGAGKTSMLLRLKYAVEDDPVLSKRVIPVMFGEEQYNIGELGNLWERIAEYLEDYYGFDGITGEIEKYIYRDDYEEASFRILIKYLDQRKQNRIMLLIDNIGQLFDKFEINEIRRLREILQTWPHIRLVAGSPVILHYIVDYDQPLHEFFKIIRLNSLTDEEAVTLIRKLAVVHHEEEKIERILAKMPERVSTLNTLSGGIPRTIVLLFKVFVDNEHGNALSDLERILDAVTPLYKHRMDDLPPQQQKIIDAVALHWEPIEVKDLTKAVRLESKVISAQLRQLEKNQVVEKYRTKTKNHQYQLKERFFNIWYLMRYGRKMDRNKVIWLVKFLEAWCEKGEIEKRIKDYIKKAKKGEMNENALEIYALTYSFFESIKTETKLQLKDSVPSHLSKNIVIKDDDLFDVLDKAIKKGNGKRAFALLKNINFAKEQNRDRILHCFIQLDLALLQAWASVLINVEEKEYDENLLYLNSVVALILALRGISVLVITDEKQHLSIIMKHFADFLETSFHRITQTGQRMIIVLIQLLLSGNYWSIVMDFFNEKKSLKKKMPYLFELSQYYIALHNNEERRIHTISARLDQTIGRERMDAFIKETEEVKLAWEK</sequence>
<evidence type="ECO:0000313" key="1">
    <source>
        <dbReference type="EMBL" id="QJB35413.1"/>
    </source>
</evidence>
<dbReference type="Proteomes" id="UP000502421">
    <property type="component" value="Chromosome"/>
</dbReference>